<evidence type="ECO:0000313" key="1">
    <source>
        <dbReference type="EMBL" id="CAG9864871.1"/>
    </source>
</evidence>
<protein>
    <submittedName>
        <fullName evidence="1">Uncharacterized protein</fullName>
    </submittedName>
</protein>
<reference evidence="1" key="1">
    <citation type="submission" date="2022-01" db="EMBL/GenBank/DDBJ databases">
        <authorList>
            <person name="King R."/>
        </authorList>
    </citation>
    <scope>NUCLEOTIDE SEQUENCE</scope>
</reference>
<name>A0A9N9TTL9_PHYSR</name>
<sequence length="41" mass="4583">MDPSSQRTAGLCEKTGVYGRKSLWNQPLAQLTGHIIELNRL</sequence>
<dbReference type="AlphaFoldDB" id="A0A9N9TTL9"/>
<evidence type="ECO:0000313" key="2">
    <source>
        <dbReference type="Proteomes" id="UP001153712"/>
    </source>
</evidence>
<accession>A0A9N9TTL9</accession>
<gene>
    <name evidence="1" type="ORF">PHYEVI_LOCUS11122</name>
</gene>
<keyword evidence="2" id="KW-1185">Reference proteome</keyword>
<proteinExistence type="predicted"/>
<dbReference type="Proteomes" id="UP001153712">
    <property type="component" value="Chromosome 9"/>
</dbReference>
<dbReference type="EMBL" id="OU900102">
    <property type="protein sequence ID" value="CAG9864871.1"/>
    <property type="molecule type" value="Genomic_DNA"/>
</dbReference>
<organism evidence="1 2">
    <name type="scientific">Phyllotreta striolata</name>
    <name type="common">Striped flea beetle</name>
    <name type="synonym">Crioceris striolata</name>
    <dbReference type="NCBI Taxonomy" id="444603"/>
    <lineage>
        <taxon>Eukaryota</taxon>
        <taxon>Metazoa</taxon>
        <taxon>Ecdysozoa</taxon>
        <taxon>Arthropoda</taxon>
        <taxon>Hexapoda</taxon>
        <taxon>Insecta</taxon>
        <taxon>Pterygota</taxon>
        <taxon>Neoptera</taxon>
        <taxon>Endopterygota</taxon>
        <taxon>Coleoptera</taxon>
        <taxon>Polyphaga</taxon>
        <taxon>Cucujiformia</taxon>
        <taxon>Chrysomeloidea</taxon>
        <taxon>Chrysomelidae</taxon>
        <taxon>Galerucinae</taxon>
        <taxon>Alticini</taxon>
        <taxon>Phyllotreta</taxon>
    </lineage>
</organism>